<dbReference type="Gene3D" id="2.60.120.260">
    <property type="entry name" value="Galactose-binding domain-like"/>
    <property type="match status" value="1"/>
</dbReference>
<feature type="region of interest" description="Disordered" evidence="1">
    <location>
        <begin position="306"/>
        <end position="327"/>
    </location>
</feature>
<dbReference type="EMBL" id="PFBX01000054">
    <property type="protein sequence ID" value="PIT87091.1"/>
    <property type="molecule type" value="Genomic_DNA"/>
</dbReference>
<comment type="caution">
    <text evidence="2">The sequence shown here is derived from an EMBL/GenBank/DDBJ whole genome shotgun (WGS) entry which is preliminary data.</text>
</comment>
<evidence type="ECO:0000313" key="3">
    <source>
        <dbReference type="Proteomes" id="UP000231183"/>
    </source>
</evidence>
<evidence type="ECO:0000313" key="2">
    <source>
        <dbReference type="EMBL" id="PIT87091.1"/>
    </source>
</evidence>
<feature type="compositionally biased region" description="Low complexity" evidence="1">
    <location>
        <begin position="307"/>
        <end position="323"/>
    </location>
</feature>
<protein>
    <recommendedName>
        <fullName evidence="4">CBM-cenC domain-containing protein</fullName>
    </recommendedName>
</protein>
<dbReference type="Proteomes" id="UP000231183">
    <property type="component" value="Unassembled WGS sequence"/>
</dbReference>
<evidence type="ECO:0008006" key="4">
    <source>
        <dbReference type="Google" id="ProtNLM"/>
    </source>
</evidence>
<gene>
    <name evidence="2" type="ORF">COU31_04945</name>
</gene>
<dbReference type="InterPro" id="IPR008979">
    <property type="entry name" value="Galactose-bd-like_sf"/>
</dbReference>
<dbReference type="SUPFAM" id="SSF49785">
    <property type="entry name" value="Galactose-binding domain-like"/>
    <property type="match status" value="1"/>
</dbReference>
<organism evidence="2 3">
    <name type="scientific">Candidatus Magasanikbacteria bacterium CG10_big_fil_rev_8_21_14_0_10_40_10</name>
    <dbReference type="NCBI Taxonomy" id="1974648"/>
    <lineage>
        <taxon>Bacteria</taxon>
        <taxon>Candidatus Magasanikiibacteriota</taxon>
    </lineage>
</organism>
<sequence>MPKIKKTLLGLMIAIFCAVTLGGTLFFIRPAKAQVSIVSSVPDTLNRVLDQIIETLKVSVVNSAVEAVSYFAHKIAYDTAVYLASGGQGQKPLLFTDNWGEYLGNTAAEAGAKAVEGIFKAQGLNLCQIPDIKLDLALRVNLQTKFGNAQTLAPPECTFQEMKFFDADAWNTKYGDGSTIDPSKMFNASLSHVEESDLGIVLDANSKIGALIAKSETAAALDREVGRGVRAVENTISGKILTPQSVIESELGSTAPSKKQETSMNRAGDALSSGMYQILPSVLSTFVNTLLNQGLNNLIKGMFPEDTSSGSGSSSATNPAATGPTGGRRFAEQAYSYFLIPKNTTVDKYNILGDFASCPSGAYGLNNCVMDNLFVKAVQEADFGKPLTIQDAVDKGWLNGGYKLIPPSNSVLNNDKDCYQSAYCYSNIQKLRRAGILPLGFEIAALNSPPDNPWTLLTLIKNFDECSKTDKTYDSVNYPYCHLIDPNWVLKVEQTRCEAKGYTETLLSSVGGQRLSECVDMTTCVKYDSQGSCLSYGYCLRNENIWKIDGDACSAQYSTCLSFKNTKTSAVANYLRRTLDYSYCNSNAVGCKAYSLDRDMSVTSTVKWKASSSESQNDDTNSVIYFNSNLSSSCSSNSAGCSALALAGSSTLKYYKKAPAYLGCYDTQPTLAGVQWPKSRADLINIKVNSECSNYAGVCVPEEENCNWYTELLPATSNKTATKIPGRYKPAVISNSVVTWNDQCDSTCAGYDAYREMPSLYSAGTDVAYIIPPALGDTSSGKNCAISDNGCTSFTNVSANTASQETVEYFTDLRVCISPDQTKQKTFSTYEGSEQGGYQLKVYILEKDANGGPKQFYKTLDEQSVINACASGATYKIDLECRQFNDDQGKIYYRLLNRTIPVDSACTPYRMTKTEMYTESGLTTKSACEAQGGSWEGAGGLETCRLCFSGGSYRSSSCYYYGLPSGKVNAAGASRTCSSAVDSCRQFKGNGANNIRAIVSADFENTSSTQALSNWSNAYISNESTYVGGHSLGYTATAQTGYVSLNLNTTSTLLAPGNYYNLSFYAKADSSKYIHISLTGQSTSTIFGQAGVDDNWKYFSFGPVQVSGINSNFTLNFVFSSSVANSKLFLDNIELTEINDSRYLVKNKLTVPAVCDTNQLDELPGEALGCKAYKNPAGLNIFLTGFEYLCRENAIGCTAFTDTYNTLSQSKDSWYNVWLSAPSGSKASLTSEIYCQVPVGETGCYVNIAGYNQHEIVSMAAKISGLSVKFVSSTIHIPADTATTSPIYLVADANASCSSADTGCSYAGAQTLTPIGPTYTTVLVKNDPALYDGAKPILCQSEAVGCSEYSSGNSTYYFKDPAIIGQKVCSYSKDTKINGVSYSGWFWKDVGVCATTTLSSASSNQVTVSSPKTICTADTDCKNSDKCLEKNKQPCYPNYLQNGNNYGLWSYGTTGKYENFVGECSSAESGCTEYMDHNDNNKSYYVLNNTKISTAISQCSSQVSLNEGCVLFDQRDNPSKLWHTSSTYKYSEDQKFNLVTPLKATTGLSNDANVIMKVIRDRECSEWLQCKSSQRVYDSNANAYKEVCYQIGRCDAASDTGQEGGLKNCTNWVDGEHYYADKVLSPKVYVDRDVSWKGNDFTGYSILGMYPLEELTQVNLAVGTGDDWTLAKPVACGTGKGCKAGYPNSPTCNAVLSSVCGEDSLGQCVNGVCVKSPYGGQLVSASNPYFTHACRTYPEADSPYPATPAMANSTNYGSVNLCSEGVASTNSNSQAYACDCSYTKATYGSGSVFKKYFDLNNPNSTAFSNSVAGQVPSGICSGGTYNGVKACTKATETTDCGTGATCLPLESKTSLIGWKGFCLQADKSRTLYSEKSVNACLMWYPVQTLYGADDIYSTPEAGYSPTSYGQYYCLQAAGFAVSTNKTYNKYQIDTGSLKYIKNVYERPIWNTLTGYINSSAGFNAFVPRTLDGYLTWVNNGVSKLYDVYDGNKDDAINEQKFSKAVLERDFNSGKTVTVSDSYGSYSIDKTIATYNGGADPYSIYKWLIFEDDEVLKRIHLNDIDYVSVRIDRMDTYMDIEESAIPGTDYDYQRNINEIFVIRNNYKDNITKPVITKYGQWPNDLTVSSGCQVVYADGTKAEDCLAQEKRLKTKQTLAQSEIINADNYVAMRFIVDAQAEDKTGTRIDVFSSDHYGFIKDAGDKVFDCKLNYTQYGNSWPDELEVVVLFDKTTGLFQDIQTAFCSSGKGEDDSVVFNIKISFNMKETCAAIAEVGGSKTYSATWTDRLWSYSQKLKFSYDYSTEAKPYGSLGISSVKLPVWIYSQRQDYSYGVPYSALGWPGAFSLVALTENPGQALSLDLKVWDVKTDFSKSPTLISQLFAKASKVFLLSQSAKAPYGSYKVNEGYQTTLTYDKGQYDTKTGVFNFTETADFNIGKPFEHVPKVYSLVCDNTGSNCHEGAEGITVNGISSGSVLVPSSPAAASVQFFAVADPNHMPITALRVNWDDGNIINLEGSYRNRRGVTDGICKYTNSKASVETCHVTSTQYHSGIEAEDVEGTYETLVDTKVKCTSNAKDQCKNIKQCVAETSAVNYGQIVNKTCDNDYYQFNHVYQCYAGSDKYLSAGNSACPSGFNNGCCIYEPKVQVLDNWGWCNGLCLDNDPSTVFFTLDQSAGGAGCYDGQWKLDVKNCDKTKNNCLNECTSVGKGVSPSVSNQSPWTPTSTKIIVAPSSK</sequence>
<accession>A0A2M6W2T6</accession>
<name>A0A2M6W2T6_9BACT</name>
<proteinExistence type="predicted"/>
<evidence type="ECO:0000256" key="1">
    <source>
        <dbReference type="SAM" id="MobiDB-lite"/>
    </source>
</evidence>
<reference evidence="3" key="1">
    <citation type="submission" date="2017-09" db="EMBL/GenBank/DDBJ databases">
        <title>Depth-based differentiation of microbial function through sediment-hosted aquifers and enrichment of novel symbionts in the deep terrestrial subsurface.</title>
        <authorList>
            <person name="Probst A.J."/>
            <person name="Ladd B."/>
            <person name="Jarett J.K."/>
            <person name="Geller-Mcgrath D.E."/>
            <person name="Sieber C.M.K."/>
            <person name="Emerson J.B."/>
            <person name="Anantharaman K."/>
            <person name="Thomas B.C."/>
            <person name="Malmstrom R."/>
            <person name="Stieglmeier M."/>
            <person name="Klingl A."/>
            <person name="Woyke T."/>
            <person name="Ryan C.M."/>
            <person name="Banfield J.F."/>
        </authorList>
    </citation>
    <scope>NUCLEOTIDE SEQUENCE [LARGE SCALE GENOMIC DNA]</scope>
</reference>